<dbReference type="InterPro" id="IPR015878">
    <property type="entry name" value="Ado_hCys_hydrolase_NAD-bd"/>
</dbReference>
<dbReference type="SMART" id="SM00997">
    <property type="entry name" value="AdoHcyase_NAD"/>
    <property type="match status" value="1"/>
</dbReference>
<name>A0AAD0YPH0_CHRNA</name>
<dbReference type="PANTHER" id="PTHR42789:SF1">
    <property type="entry name" value="D-ISOMER SPECIFIC 2-HYDROXYACID DEHYDROGENASE FAMILY PROTEIN (AFU_ORTHOLOGUE AFUA_6G10090)"/>
    <property type="match status" value="1"/>
</dbReference>
<feature type="domain" description="S-adenosyl-L-homocysteine hydrolase NAD binding" evidence="5">
    <location>
        <begin position="131"/>
        <end position="319"/>
    </location>
</feature>
<dbReference type="GO" id="GO:0016616">
    <property type="term" value="F:oxidoreductase activity, acting on the CH-OH group of donors, NAD or NADP as acceptor"/>
    <property type="evidence" value="ECO:0007669"/>
    <property type="project" value="InterPro"/>
</dbReference>
<gene>
    <name evidence="6" type="ORF">EG343_21155</name>
</gene>
<dbReference type="Proteomes" id="UP000278288">
    <property type="component" value="Chromosome"/>
</dbReference>
<dbReference type="Pfam" id="PF02826">
    <property type="entry name" value="2-Hacid_dh_C"/>
    <property type="match status" value="1"/>
</dbReference>
<dbReference type="InterPro" id="IPR050857">
    <property type="entry name" value="D-2-hydroxyacid_DH"/>
</dbReference>
<dbReference type="SUPFAM" id="SSF51735">
    <property type="entry name" value="NAD(P)-binding Rossmann-fold domains"/>
    <property type="match status" value="1"/>
</dbReference>
<evidence type="ECO:0000256" key="2">
    <source>
        <dbReference type="ARBA" id="ARBA00023002"/>
    </source>
</evidence>
<accession>A0AAD0YPH0</accession>
<dbReference type="EMBL" id="CP033923">
    <property type="protein sequence ID" value="AZA92925.1"/>
    <property type="molecule type" value="Genomic_DNA"/>
</dbReference>
<evidence type="ECO:0000256" key="4">
    <source>
        <dbReference type="RuleBase" id="RU003719"/>
    </source>
</evidence>
<dbReference type="Gene3D" id="3.40.50.720">
    <property type="entry name" value="NAD(P)-binding Rossmann-like Domain"/>
    <property type="match status" value="2"/>
</dbReference>
<keyword evidence="2 4" id="KW-0560">Oxidoreductase</keyword>
<organism evidence="6 7">
    <name type="scientific">Chryseobacterium nakagawai</name>
    <dbReference type="NCBI Taxonomy" id="1241982"/>
    <lineage>
        <taxon>Bacteria</taxon>
        <taxon>Pseudomonadati</taxon>
        <taxon>Bacteroidota</taxon>
        <taxon>Flavobacteriia</taxon>
        <taxon>Flavobacteriales</taxon>
        <taxon>Weeksellaceae</taxon>
        <taxon>Chryseobacterium group</taxon>
        <taxon>Chryseobacterium</taxon>
    </lineage>
</organism>
<keyword evidence="3" id="KW-0520">NAD</keyword>
<dbReference type="InterPro" id="IPR006140">
    <property type="entry name" value="D-isomer_DH_NAD-bd"/>
</dbReference>
<comment type="similarity">
    <text evidence="1 4">Belongs to the D-isomer specific 2-hydroxyacid dehydrogenase family.</text>
</comment>
<reference evidence="6 7" key="1">
    <citation type="submission" date="2018-11" db="EMBL/GenBank/DDBJ databases">
        <title>Proposal to divide the Flavobacteriaceae and reorganize its genera based on Amino Acid Identity values calculated from whole genome sequences.</title>
        <authorList>
            <person name="Nicholson A.C."/>
            <person name="Gulvik C.A."/>
            <person name="Whitney A.M."/>
            <person name="Humrighouse B.W."/>
            <person name="Bell M."/>
            <person name="Holmes B."/>
            <person name="Steigerwalt A.G."/>
            <person name="Villarma A."/>
            <person name="Sheth M."/>
            <person name="Batra D."/>
            <person name="Pryor J."/>
            <person name="Bernardet J.-F."/>
            <person name="Hugo C."/>
            <person name="Kampfer P."/>
            <person name="Newman J."/>
            <person name="McQuiston J.R."/>
        </authorList>
    </citation>
    <scope>NUCLEOTIDE SEQUENCE [LARGE SCALE GENOMIC DNA]</scope>
    <source>
        <strain evidence="6 7">G0041</strain>
    </source>
</reference>
<dbReference type="Pfam" id="PF00389">
    <property type="entry name" value="2-Hacid_dh"/>
    <property type="match status" value="1"/>
</dbReference>
<dbReference type="InterPro" id="IPR006139">
    <property type="entry name" value="D-isomer_2_OHA_DH_cat_dom"/>
</dbReference>
<dbReference type="AlphaFoldDB" id="A0AAD0YPH0"/>
<evidence type="ECO:0000256" key="3">
    <source>
        <dbReference type="ARBA" id="ARBA00023027"/>
    </source>
</evidence>
<dbReference type="SUPFAM" id="SSF52283">
    <property type="entry name" value="Formate/glycerate dehydrogenase catalytic domain-like"/>
    <property type="match status" value="1"/>
</dbReference>
<dbReference type="CDD" id="cd12169">
    <property type="entry name" value="PGDH_like_1"/>
    <property type="match status" value="1"/>
</dbReference>
<dbReference type="PANTHER" id="PTHR42789">
    <property type="entry name" value="D-ISOMER SPECIFIC 2-HYDROXYACID DEHYDROGENASE FAMILY PROTEIN (AFU_ORTHOLOGUE AFUA_6G10090)"/>
    <property type="match status" value="1"/>
</dbReference>
<dbReference type="InterPro" id="IPR036291">
    <property type="entry name" value="NAD(P)-bd_dom_sf"/>
</dbReference>
<sequence length="323" mass="36301">MKITILDDYQHVIEKLDCFKILKDQNVEILHNTEKNVKILAEKLKDSDIIVLTRERTAINEKLISLLPNLKLISQTGKISNHLNLSDCTKYQIAVAEGIGSPIAPAELTWALLLNTVRQIPNAMEEMKNGKWQTNIGSTIHGKTIGIWGYGKIGQRIAQYAKVFGAKVIVWGSESSKAKAIEHGFKKANSKEDFFKDADIVTLHLRLNESTYGIVKESDLLQMKDNSILINAARAELIEKGKLLKSLKAGKPSYAGVDVYEEEPIYDKNYELLKLPNVICTPHLGYVEKSSYELYFRNAFENVLNFINGKPTNIANPEVLESL</sequence>
<evidence type="ECO:0000313" key="7">
    <source>
        <dbReference type="Proteomes" id="UP000278288"/>
    </source>
</evidence>
<keyword evidence="7" id="KW-1185">Reference proteome</keyword>
<evidence type="ECO:0000259" key="5">
    <source>
        <dbReference type="SMART" id="SM00997"/>
    </source>
</evidence>
<proteinExistence type="inferred from homology"/>
<protein>
    <submittedName>
        <fullName evidence="6">D-2-hydroxyacid dehydrogenase family protein</fullName>
    </submittedName>
</protein>
<evidence type="ECO:0000256" key="1">
    <source>
        <dbReference type="ARBA" id="ARBA00005854"/>
    </source>
</evidence>
<evidence type="ECO:0000313" key="6">
    <source>
        <dbReference type="EMBL" id="AZA92925.1"/>
    </source>
</evidence>
<dbReference type="GO" id="GO:0051287">
    <property type="term" value="F:NAD binding"/>
    <property type="evidence" value="ECO:0007669"/>
    <property type="project" value="InterPro"/>
</dbReference>
<dbReference type="KEGG" id="cnk:EG343_21155"/>
<dbReference type="RefSeq" id="WP_123859619.1">
    <property type="nucleotide sequence ID" value="NZ_CP033923.1"/>
</dbReference>